<proteinExistence type="predicted"/>
<feature type="transmembrane region" description="Helical" evidence="1">
    <location>
        <begin position="172"/>
        <end position="190"/>
    </location>
</feature>
<organism evidence="2 3">
    <name type="scientific">Shimia abyssi</name>
    <dbReference type="NCBI Taxonomy" id="1662395"/>
    <lineage>
        <taxon>Bacteria</taxon>
        <taxon>Pseudomonadati</taxon>
        <taxon>Pseudomonadota</taxon>
        <taxon>Alphaproteobacteria</taxon>
        <taxon>Rhodobacterales</taxon>
        <taxon>Roseobacteraceae</taxon>
    </lineage>
</organism>
<protein>
    <submittedName>
        <fullName evidence="2">Cadmium resistance protein CadD (Predicted permease)</fullName>
    </submittedName>
</protein>
<evidence type="ECO:0000313" key="3">
    <source>
        <dbReference type="Proteomes" id="UP000240418"/>
    </source>
</evidence>
<feature type="transmembrane region" description="Helical" evidence="1">
    <location>
        <begin position="6"/>
        <end position="31"/>
    </location>
</feature>
<dbReference type="RefSeq" id="WP_106610108.1">
    <property type="nucleotide sequence ID" value="NZ_PYGJ01000018.1"/>
</dbReference>
<reference evidence="2 3" key="1">
    <citation type="submission" date="2018-03" db="EMBL/GenBank/DDBJ databases">
        <title>Genomic Encyclopedia of Archaeal and Bacterial Type Strains, Phase II (KMG-II): from individual species to whole genera.</title>
        <authorList>
            <person name="Goeker M."/>
        </authorList>
    </citation>
    <scope>NUCLEOTIDE SEQUENCE [LARGE SCALE GENOMIC DNA]</scope>
    <source>
        <strain evidence="2 3">DSM 100673</strain>
    </source>
</reference>
<dbReference type="Proteomes" id="UP000240418">
    <property type="component" value="Unassembled WGS sequence"/>
</dbReference>
<keyword evidence="1" id="KW-0472">Membrane</keyword>
<keyword evidence="1" id="KW-0812">Transmembrane</keyword>
<name>A0A2P8F6P3_9RHOB</name>
<accession>A0A2P8F6P3</accession>
<gene>
    <name evidence="2" type="ORF">CLV88_11868</name>
</gene>
<keyword evidence="3" id="KW-1185">Reference proteome</keyword>
<feature type="transmembrane region" description="Helical" evidence="1">
    <location>
        <begin position="63"/>
        <end position="84"/>
    </location>
</feature>
<comment type="caution">
    <text evidence="2">The sequence shown here is derived from an EMBL/GenBank/DDBJ whole genome shotgun (WGS) entry which is preliminary data.</text>
</comment>
<dbReference type="AlphaFoldDB" id="A0A2P8F6P3"/>
<feature type="transmembrane region" description="Helical" evidence="1">
    <location>
        <begin position="133"/>
        <end position="156"/>
    </location>
</feature>
<keyword evidence="1" id="KW-1133">Transmembrane helix</keyword>
<evidence type="ECO:0000256" key="1">
    <source>
        <dbReference type="SAM" id="Phobius"/>
    </source>
</evidence>
<feature type="transmembrane region" description="Helical" evidence="1">
    <location>
        <begin position="38"/>
        <end position="57"/>
    </location>
</feature>
<feature type="transmembrane region" description="Helical" evidence="1">
    <location>
        <begin position="104"/>
        <end position="127"/>
    </location>
</feature>
<evidence type="ECO:0000313" key="2">
    <source>
        <dbReference type="EMBL" id="PSL17393.1"/>
    </source>
</evidence>
<dbReference type="EMBL" id="PYGJ01000018">
    <property type="protein sequence ID" value="PSL17393.1"/>
    <property type="molecule type" value="Genomic_DNA"/>
</dbReference>
<sequence>MLFHSGLAASGALTLIATNLDNLAVLIALLLTAGKRSALGGFLAAQLVVLGAALVFAEGVDATLADMAGLLGVIPLGLGLWGVWQQWTVSEADSTDTHAAKGTLVACFFLFLSLSVDSFAAFAPLLADTQPLLRLPLLAGAVVALAGLALLGLILAQGAKQGGAWLSRLERLGPYAMVAVGLYILTNTATDTLV</sequence>